<name>A0AAD7BGQ2_9AGAR</name>
<sequence length="301" mass="33487">MFASRVAHEVQGWVSSPATPNSRPEAAVYRPDLALLLPPPPRVTFNSPSLTRHLLLARPSQRATYRLASPHLHATSALFQAPPLLPSCARRQTAMTMLRDSYHHQDDYIRAQMERHIASRPARSMNVPFVEAWDNMFSEVPAFRDAMEVRGKSAVSFAYGEALDKVYGLGQGYEPGVYGTMQTVLTSETIIKAIMARFNNNGVQVGTLPADIPVTSAFHTFFGAMRVDLKTAAAVIPCLVNLFWPIIAVGIKARMNIAPRDLDPTHRRNVRLAAWRKVSPRPEGPSHRPWSQANPGWVGRF</sequence>
<evidence type="ECO:0000313" key="3">
    <source>
        <dbReference type="Proteomes" id="UP001221142"/>
    </source>
</evidence>
<accession>A0AAD7BGQ2</accession>
<organism evidence="2 3">
    <name type="scientific">Roridomyces roridus</name>
    <dbReference type="NCBI Taxonomy" id="1738132"/>
    <lineage>
        <taxon>Eukaryota</taxon>
        <taxon>Fungi</taxon>
        <taxon>Dikarya</taxon>
        <taxon>Basidiomycota</taxon>
        <taxon>Agaricomycotina</taxon>
        <taxon>Agaricomycetes</taxon>
        <taxon>Agaricomycetidae</taxon>
        <taxon>Agaricales</taxon>
        <taxon>Marasmiineae</taxon>
        <taxon>Mycenaceae</taxon>
        <taxon>Roridomyces</taxon>
    </lineage>
</organism>
<feature type="region of interest" description="Disordered" evidence="1">
    <location>
        <begin position="278"/>
        <end position="301"/>
    </location>
</feature>
<dbReference type="Proteomes" id="UP001221142">
    <property type="component" value="Unassembled WGS sequence"/>
</dbReference>
<protein>
    <submittedName>
        <fullName evidence="2">Uncharacterized protein</fullName>
    </submittedName>
</protein>
<gene>
    <name evidence="2" type="ORF">FB45DRAFT_147224</name>
</gene>
<comment type="caution">
    <text evidence="2">The sequence shown here is derived from an EMBL/GenBank/DDBJ whole genome shotgun (WGS) entry which is preliminary data.</text>
</comment>
<evidence type="ECO:0000256" key="1">
    <source>
        <dbReference type="SAM" id="MobiDB-lite"/>
    </source>
</evidence>
<dbReference type="AlphaFoldDB" id="A0AAD7BGQ2"/>
<proteinExistence type="predicted"/>
<keyword evidence="3" id="KW-1185">Reference proteome</keyword>
<reference evidence="2" key="1">
    <citation type="submission" date="2023-03" db="EMBL/GenBank/DDBJ databases">
        <title>Massive genome expansion in bonnet fungi (Mycena s.s.) driven by repeated elements and novel gene families across ecological guilds.</title>
        <authorList>
            <consortium name="Lawrence Berkeley National Laboratory"/>
            <person name="Harder C.B."/>
            <person name="Miyauchi S."/>
            <person name="Viragh M."/>
            <person name="Kuo A."/>
            <person name="Thoen E."/>
            <person name="Andreopoulos B."/>
            <person name="Lu D."/>
            <person name="Skrede I."/>
            <person name="Drula E."/>
            <person name="Henrissat B."/>
            <person name="Morin E."/>
            <person name="Kohler A."/>
            <person name="Barry K."/>
            <person name="LaButti K."/>
            <person name="Morin E."/>
            <person name="Salamov A."/>
            <person name="Lipzen A."/>
            <person name="Mereny Z."/>
            <person name="Hegedus B."/>
            <person name="Baldrian P."/>
            <person name="Stursova M."/>
            <person name="Weitz H."/>
            <person name="Taylor A."/>
            <person name="Grigoriev I.V."/>
            <person name="Nagy L.G."/>
            <person name="Martin F."/>
            <person name="Kauserud H."/>
        </authorList>
    </citation>
    <scope>NUCLEOTIDE SEQUENCE</scope>
    <source>
        <strain evidence="2">9284</strain>
    </source>
</reference>
<dbReference type="EMBL" id="JARKIF010000017">
    <property type="protein sequence ID" value="KAJ7620095.1"/>
    <property type="molecule type" value="Genomic_DNA"/>
</dbReference>
<evidence type="ECO:0000313" key="2">
    <source>
        <dbReference type="EMBL" id="KAJ7620095.1"/>
    </source>
</evidence>